<reference evidence="2 3" key="1">
    <citation type="submission" date="2019-01" db="EMBL/GenBank/DDBJ databases">
        <authorList>
            <person name="Chen W.-M."/>
        </authorList>
    </citation>
    <scope>NUCLEOTIDE SEQUENCE [LARGE SCALE GENOMIC DNA]</scope>
    <source>
        <strain evidence="2 3">CCP-6</strain>
    </source>
</reference>
<evidence type="ECO:0000313" key="3">
    <source>
        <dbReference type="Proteomes" id="UP000282957"/>
    </source>
</evidence>
<dbReference type="RefSeq" id="WP_127785513.1">
    <property type="nucleotide sequence ID" value="NZ_SACL01000001.1"/>
</dbReference>
<dbReference type="AlphaFoldDB" id="A0A437MMX2"/>
<proteinExistence type="predicted"/>
<evidence type="ECO:0008006" key="4">
    <source>
        <dbReference type="Google" id="ProtNLM"/>
    </source>
</evidence>
<feature type="chain" id="PRO_5019562204" description="Invasion associated locus B family protein" evidence="1">
    <location>
        <begin position="26"/>
        <end position="185"/>
    </location>
</feature>
<comment type="caution">
    <text evidence="2">The sequence shown here is derived from an EMBL/GenBank/DDBJ whole genome shotgun (WGS) entry which is preliminary data.</text>
</comment>
<dbReference type="EMBL" id="SACL01000001">
    <property type="protein sequence ID" value="RVT98960.1"/>
    <property type="molecule type" value="Genomic_DNA"/>
</dbReference>
<evidence type="ECO:0000313" key="2">
    <source>
        <dbReference type="EMBL" id="RVT98960.1"/>
    </source>
</evidence>
<evidence type="ECO:0000256" key="1">
    <source>
        <dbReference type="SAM" id="SignalP"/>
    </source>
</evidence>
<protein>
    <recommendedName>
        <fullName evidence="4">Invasion associated locus B family protein</fullName>
    </recommendedName>
</protein>
<accession>A0A437MMX2</accession>
<feature type="signal peptide" evidence="1">
    <location>
        <begin position="1"/>
        <end position="25"/>
    </location>
</feature>
<dbReference type="Proteomes" id="UP000282957">
    <property type="component" value="Unassembled WGS sequence"/>
</dbReference>
<organism evidence="2 3">
    <name type="scientific">Rhodovarius crocodyli</name>
    <dbReference type="NCBI Taxonomy" id="1979269"/>
    <lineage>
        <taxon>Bacteria</taxon>
        <taxon>Pseudomonadati</taxon>
        <taxon>Pseudomonadota</taxon>
        <taxon>Alphaproteobacteria</taxon>
        <taxon>Acetobacterales</taxon>
        <taxon>Roseomonadaceae</taxon>
        <taxon>Rhodovarius</taxon>
    </lineage>
</organism>
<keyword evidence="1" id="KW-0732">Signal</keyword>
<sequence>MRFPIPAVTMLAVLVAMPAALPAWAQNRPAQPRPLGTYQSWTAATHTENGQKICFAFTRATRAEGVPGRNAQNVTLMVTHRPQGRDQVAIRNGYTHGRGAEARLIVGQTDLPAYTSRDSAFLRDGRAATTAMRSGREAMLRAPGPNGRGQAQDLFPLAGFSAAYDAISRECPASPAPAPAAPARR</sequence>
<gene>
    <name evidence="2" type="ORF">EOD42_02285</name>
</gene>
<keyword evidence="3" id="KW-1185">Reference proteome</keyword>
<dbReference type="OrthoDB" id="9806572at2"/>
<name>A0A437MMX2_9PROT</name>